<comment type="subcellular location">
    <subcellularLocation>
        <location evidence="1">Cell membrane</location>
        <topology evidence="1">Multi-pass membrane protein</topology>
    </subcellularLocation>
</comment>
<gene>
    <name evidence="9" type="ORF">C9J12_09775</name>
</gene>
<dbReference type="EMBL" id="PYMJ01000007">
    <property type="protein sequence ID" value="PSU49258.1"/>
    <property type="molecule type" value="Genomic_DNA"/>
</dbReference>
<feature type="transmembrane region" description="Helical" evidence="8">
    <location>
        <begin position="360"/>
        <end position="377"/>
    </location>
</feature>
<sequence length="384" mass="42256">MRLSVGFLLGILLSSIFVFNDNRTFIDGELSRGQIVGRDFLHSWTAANLAGDGKFNDIYDPAVFRTHSPDNVNESGVAFNFAYPPQMLTFLLPFRNLDYVSALIVWSTLCAVLYLLAATLGSGKFDRIWLLALAPTTFLNLSFGQNGLLTGALLIGGLRALEKHPRLAGVLFGLLSIKPHLGILIPFALIAGQHWKAFFWASLSTLVVFFSSILVLGLDAWQAWFQNTPWVFAREFIEHGTGAGIFMQVSPFISTRLLIGDLGVAWGVQIISGLIALIVVVAVFIKSKDAILKMAVLVTATYLVSPYIHSYDMAALSVVVVLLVNRGLNKGFENTEQAMFITAWLTPLIVMYFSYLGFPYAPFVIILLLTVLCLKVLRPNNSIG</sequence>
<feature type="transmembrane region" description="Helical" evidence="8">
    <location>
        <begin position="167"/>
        <end position="190"/>
    </location>
</feature>
<accession>A0A2T3JK01</accession>
<dbReference type="AlphaFoldDB" id="A0A2T3JK01"/>
<feature type="transmembrane region" description="Helical" evidence="8">
    <location>
        <begin position="129"/>
        <end position="155"/>
    </location>
</feature>
<proteinExistence type="inferred from homology"/>
<evidence type="ECO:0000256" key="3">
    <source>
        <dbReference type="ARBA" id="ARBA00022679"/>
    </source>
</evidence>
<feature type="transmembrane region" description="Helical" evidence="8">
    <location>
        <begin position="99"/>
        <end position="117"/>
    </location>
</feature>
<evidence type="ECO:0000256" key="7">
    <source>
        <dbReference type="ARBA" id="ARBA00024033"/>
    </source>
</evidence>
<feature type="transmembrane region" description="Helical" evidence="8">
    <location>
        <begin position="266"/>
        <end position="287"/>
    </location>
</feature>
<evidence type="ECO:0000256" key="5">
    <source>
        <dbReference type="ARBA" id="ARBA00022989"/>
    </source>
</evidence>
<evidence type="ECO:0000256" key="1">
    <source>
        <dbReference type="ARBA" id="ARBA00004651"/>
    </source>
</evidence>
<dbReference type="RefSeq" id="WP_107242528.1">
    <property type="nucleotide sequence ID" value="NZ_PYMJ01000007.1"/>
</dbReference>
<keyword evidence="4 8" id="KW-0812">Transmembrane</keyword>
<dbReference type="InterPro" id="IPR018584">
    <property type="entry name" value="GT87"/>
</dbReference>
<keyword evidence="6 8" id="KW-0472">Membrane</keyword>
<protein>
    <recommendedName>
        <fullName evidence="11">DUF2029 domain-containing protein</fullName>
    </recommendedName>
</protein>
<feature type="transmembrane region" description="Helical" evidence="8">
    <location>
        <begin position="197"/>
        <end position="221"/>
    </location>
</feature>
<keyword evidence="2" id="KW-1003">Cell membrane</keyword>
<evidence type="ECO:0008006" key="11">
    <source>
        <dbReference type="Google" id="ProtNLM"/>
    </source>
</evidence>
<dbReference type="Pfam" id="PF09594">
    <property type="entry name" value="GT87"/>
    <property type="match status" value="1"/>
</dbReference>
<evidence type="ECO:0000313" key="10">
    <source>
        <dbReference type="Proteomes" id="UP000240987"/>
    </source>
</evidence>
<evidence type="ECO:0000256" key="6">
    <source>
        <dbReference type="ARBA" id="ARBA00023136"/>
    </source>
</evidence>
<dbReference type="GO" id="GO:0005886">
    <property type="term" value="C:plasma membrane"/>
    <property type="evidence" value="ECO:0007669"/>
    <property type="project" value="UniProtKB-SubCell"/>
</dbReference>
<comment type="similarity">
    <text evidence="7">Belongs to the glycosyltransferase 87 family.</text>
</comment>
<keyword evidence="10" id="KW-1185">Reference proteome</keyword>
<dbReference type="OrthoDB" id="7064270at2"/>
<dbReference type="GO" id="GO:0016758">
    <property type="term" value="F:hexosyltransferase activity"/>
    <property type="evidence" value="ECO:0007669"/>
    <property type="project" value="InterPro"/>
</dbReference>
<reference evidence="9 10" key="1">
    <citation type="submission" date="2018-01" db="EMBL/GenBank/DDBJ databases">
        <title>Whole genome sequencing of Histamine producing bacteria.</title>
        <authorList>
            <person name="Butler K."/>
        </authorList>
    </citation>
    <scope>NUCLEOTIDE SEQUENCE [LARGE SCALE GENOMIC DNA]</scope>
    <source>
        <strain evidence="9 10">JCM 12947</strain>
    </source>
</reference>
<organism evidence="9 10">
    <name type="scientific">Photobacterium frigidiphilum</name>
    <dbReference type="NCBI Taxonomy" id="264736"/>
    <lineage>
        <taxon>Bacteria</taxon>
        <taxon>Pseudomonadati</taxon>
        <taxon>Pseudomonadota</taxon>
        <taxon>Gammaproteobacteria</taxon>
        <taxon>Vibrionales</taxon>
        <taxon>Vibrionaceae</taxon>
        <taxon>Photobacterium</taxon>
    </lineage>
</organism>
<evidence type="ECO:0000256" key="2">
    <source>
        <dbReference type="ARBA" id="ARBA00022475"/>
    </source>
</evidence>
<dbReference type="Proteomes" id="UP000240987">
    <property type="component" value="Unassembled WGS sequence"/>
</dbReference>
<keyword evidence="3" id="KW-0808">Transferase</keyword>
<evidence type="ECO:0000256" key="4">
    <source>
        <dbReference type="ARBA" id="ARBA00022692"/>
    </source>
</evidence>
<evidence type="ECO:0000313" key="9">
    <source>
        <dbReference type="EMBL" id="PSU49258.1"/>
    </source>
</evidence>
<keyword evidence="5 8" id="KW-1133">Transmembrane helix</keyword>
<name>A0A2T3JK01_9GAMM</name>
<comment type="caution">
    <text evidence="9">The sequence shown here is derived from an EMBL/GenBank/DDBJ whole genome shotgun (WGS) entry which is preliminary data.</text>
</comment>
<evidence type="ECO:0000256" key="8">
    <source>
        <dbReference type="SAM" id="Phobius"/>
    </source>
</evidence>